<dbReference type="Pfam" id="PF01037">
    <property type="entry name" value="AsnC_trans_reg"/>
    <property type="match status" value="1"/>
</dbReference>
<gene>
    <name evidence="5" type="ORF">FXF65_30080</name>
</gene>
<accession>A0A5D0U0A6</accession>
<evidence type="ECO:0000313" key="6">
    <source>
        <dbReference type="Proteomes" id="UP000322634"/>
    </source>
</evidence>
<evidence type="ECO:0000256" key="1">
    <source>
        <dbReference type="ARBA" id="ARBA00023015"/>
    </source>
</evidence>
<dbReference type="GO" id="GO:0043200">
    <property type="term" value="P:response to amino acid"/>
    <property type="evidence" value="ECO:0007669"/>
    <property type="project" value="TreeGrafter"/>
</dbReference>
<evidence type="ECO:0000256" key="3">
    <source>
        <dbReference type="ARBA" id="ARBA00023163"/>
    </source>
</evidence>
<dbReference type="Proteomes" id="UP000322634">
    <property type="component" value="Unassembled WGS sequence"/>
</dbReference>
<evidence type="ECO:0000259" key="4">
    <source>
        <dbReference type="PROSITE" id="PS50956"/>
    </source>
</evidence>
<dbReference type="SUPFAM" id="SSF54909">
    <property type="entry name" value="Dimeric alpha+beta barrel"/>
    <property type="match status" value="1"/>
</dbReference>
<dbReference type="InterPro" id="IPR019887">
    <property type="entry name" value="Tscrpt_reg_AsnC/Lrp_C"/>
</dbReference>
<dbReference type="InterPro" id="IPR000485">
    <property type="entry name" value="AsnC-type_HTH_dom"/>
</dbReference>
<dbReference type="Gene3D" id="3.30.70.920">
    <property type="match status" value="1"/>
</dbReference>
<dbReference type="InterPro" id="IPR011008">
    <property type="entry name" value="Dimeric_a/b-barrel"/>
</dbReference>
<comment type="caution">
    <text evidence="5">The sequence shown here is derived from an EMBL/GenBank/DDBJ whole genome shotgun (WGS) entry which is preliminary data.</text>
</comment>
<dbReference type="OrthoDB" id="4379331at2"/>
<dbReference type="PANTHER" id="PTHR30154:SF45">
    <property type="entry name" value="TRANSCRIPTIONAL REGULATORY PROTEIN (PROBABLY ASNC-FAMILY)-RELATED"/>
    <property type="match status" value="1"/>
</dbReference>
<dbReference type="SMART" id="SM00344">
    <property type="entry name" value="HTH_ASNC"/>
    <property type="match status" value="1"/>
</dbReference>
<dbReference type="PANTHER" id="PTHR30154">
    <property type="entry name" value="LEUCINE-RESPONSIVE REGULATORY PROTEIN"/>
    <property type="match status" value="1"/>
</dbReference>
<evidence type="ECO:0000313" key="5">
    <source>
        <dbReference type="EMBL" id="TYC11193.1"/>
    </source>
</evidence>
<dbReference type="SUPFAM" id="SSF46785">
    <property type="entry name" value="Winged helix' DNA-binding domain"/>
    <property type="match status" value="1"/>
</dbReference>
<dbReference type="GO" id="GO:0043565">
    <property type="term" value="F:sequence-specific DNA binding"/>
    <property type="evidence" value="ECO:0007669"/>
    <property type="project" value="InterPro"/>
</dbReference>
<dbReference type="AlphaFoldDB" id="A0A5D0U0A6"/>
<dbReference type="InterPro" id="IPR011991">
    <property type="entry name" value="ArsR-like_HTH"/>
</dbReference>
<protein>
    <submittedName>
        <fullName evidence="5">Lrp/AsnC family transcriptional regulator</fullName>
    </submittedName>
</protein>
<evidence type="ECO:0000256" key="2">
    <source>
        <dbReference type="ARBA" id="ARBA00023125"/>
    </source>
</evidence>
<dbReference type="InterPro" id="IPR019885">
    <property type="entry name" value="Tscrpt_reg_HTH_AsnC-type_CS"/>
</dbReference>
<dbReference type="PRINTS" id="PR00033">
    <property type="entry name" value="HTHASNC"/>
</dbReference>
<keyword evidence="1" id="KW-0805">Transcription regulation</keyword>
<dbReference type="InterPro" id="IPR019888">
    <property type="entry name" value="Tscrpt_reg_AsnC-like"/>
</dbReference>
<dbReference type="InterPro" id="IPR036388">
    <property type="entry name" value="WH-like_DNA-bd_sf"/>
</dbReference>
<feature type="domain" description="HTH asnC-type" evidence="4">
    <location>
        <begin position="10"/>
        <end position="69"/>
    </location>
</feature>
<dbReference type="Pfam" id="PF13404">
    <property type="entry name" value="HTH_AsnC-type"/>
    <property type="match status" value="1"/>
</dbReference>
<keyword evidence="3" id="KW-0804">Transcription</keyword>
<dbReference type="GO" id="GO:0005829">
    <property type="term" value="C:cytosol"/>
    <property type="evidence" value="ECO:0007669"/>
    <property type="project" value="TreeGrafter"/>
</dbReference>
<dbReference type="InterPro" id="IPR036390">
    <property type="entry name" value="WH_DNA-bd_sf"/>
</dbReference>
<dbReference type="EMBL" id="VSFF01000011">
    <property type="protein sequence ID" value="TYC11193.1"/>
    <property type="molecule type" value="Genomic_DNA"/>
</dbReference>
<dbReference type="RefSeq" id="WP_148353401.1">
    <property type="nucleotide sequence ID" value="NZ_JBHSBF010000030.1"/>
</dbReference>
<proteinExistence type="predicted"/>
<keyword evidence="2" id="KW-0238">DNA-binding</keyword>
<dbReference type="CDD" id="cd00090">
    <property type="entry name" value="HTH_ARSR"/>
    <property type="match status" value="1"/>
</dbReference>
<dbReference type="PROSITE" id="PS50956">
    <property type="entry name" value="HTH_ASNC_2"/>
    <property type="match status" value="1"/>
</dbReference>
<dbReference type="PROSITE" id="PS00519">
    <property type="entry name" value="HTH_ASNC_1"/>
    <property type="match status" value="1"/>
</dbReference>
<organism evidence="5 6">
    <name type="scientific">Actinomadura syzygii</name>
    <dbReference type="NCBI Taxonomy" id="1427538"/>
    <lineage>
        <taxon>Bacteria</taxon>
        <taxon>Bacillati</taxon>
        <taxon>Actinomycetota</taxon>
        <taxon>Actinomycetes</taxon>
        <taxon>Streptosporangiales</taxon>
        <taxon>Thermomonosporaceae</taxon>
        <taxon>Actinomadura</taxon>
    </lineage>
</organism>
<dbReference type="Gene3D" id="1.10.10.10">
    <property type="entry name" value="Winged helix-like DNA-binding domain superfamily/Winged helix DNA-binding domain"/>
    <property type="match status" value="1"/>
</dbReference>
<name>A0A5D0U0A6_9ACTN</name>
<reference evidence="5 6" key="1">
    <citation type="submission" date="2019-08" db="EMBL/GenBank/DDBJ databases">
        <title>Actinomadura sp. nov. CYP1-5 isolated from mountain soil.</title>
        <authorList>
            <person name="Songsumanus A."/>
            <person name="Kuncharoen N."/>
            <person name="Kudo T."/>
            <person name="Yuki M."/>
            <person name="Igarashi Y."/>
            <person name="Tanasupawat S."/>
        </authorList>
    </citation>
    <scope>NUCLEOTIDE SEQUENCE [LARGE SCALE GENOMIC DNA]</scope>
    <source>
        <strain evidence="5 6">GKU157</strain>
    </source>
</reference>
<keyword evidence="6" id="KW-1185">Reference proteome</keyword>
<sequence>MLPPSHFPGDELDRRIVAHLLDHSRATFSDIGADVGLSASAVKRRVDRLRDRGVILGFTTMVDRGHGSPRTEAYVELYCAERTSRADIRRAMERHPEVAEICVVAGAPSAVVRLCTEDLEHLERTLESIRLEPDVLRTRSVIVLSRLIERHTRRDRTRADAPRAGAKR</sequence>